<keyword evidence="1" id="KW-0812">Transmembrane</keyword>
<gene>
    <name evidence="2" type="ORF">PFISCL1PPCAC_11701</name>
</gene>
<sequence length="112" mass="13218">RFLAHFLLKFLPRWLNSYGFLRVIFDLFLQLLFHFLLRCALPRNYLFLHSFHLFLLLVLSRFLIHHHSISRTPGAVLRLFLCLLPVAIDPVANGSLDLFRSDELAHFCVDLK</sequence>
<feature type="transmembrane region" description="Helical" evidence="1">
    <location>
        <begin position="75"/>
        <end position="92"/>
    </location>
</feature>
<evidence type="ECO:0000313" key="2">
    <source>
        <dbReference type="EMBL" id="GMT20404.1"/>
    </source>
</evidence>
<evidence type="ECO:0000256" key="1">
    <source>
        <dbReference type="SAM" id="Phobius"/>
    </source>
</evidence>
<keyword evidence="3" id="KW-1185">Reference proteome</keyword>
<accession>A0AAV5VLJ3</accession>
<feature type="non-terminal residue" evidence="2">
    <location>
        <position position="1"/>
    </location>
</feature>
<feature type="transmembrane region" description="Helical" evidence="1">
    <location>
        <begin position="44"/>
        <end position="63"/>
    </location>
</feature>
<comment type="caution">
    <text evidence="2">The sequence shown here is derived from an EMBL/GenBank/DDBJ whole genome shotgun (WGS) entry which is preliminary data.</text>
</comment>
<feature type="transmembrane region" description="Helical" evidence="1">
    <location>
        <begin position="20"/>
        <end position="37"/>
    </location>
</feature>
<proteinExistence type="predicted"/>
<dbReference type="AlphaFoldDB" id="A0AAV5VLJ3"/>
<feature type="non-terminal residue" evidence="2">
    <location>
        <position position="112"/>
    </location>
</feature>
<dbReference type="Proteomes" id="UP001432322">
    <property type="component" value="Unassembled WGS sequence"/>
</dbReference>
<keyword evidence="1" id="KW-1133">Transmembrane helix</keyword>
<dbReference type="EMBL" id="BTSY01000003">
    <property type="protein sequence ID" value="GMT20404.1"/>
    <property type="molecule type" value="Genomic_DNA"/>
</dbReference>
<protein>
    <submittedName>
        <fullName evidence="2">Uncharacterized protein</fullName>
    </submittedName>
</protein>
<keyword evidence="1" id="KW-0472">Membrane</keyword>
<evidence type="ECO:0000313" key="3">
    <source>
        <dbReference type="Proteomes" id="UP001432322"/>
    </source>
</evidence>
<organism evidence="2 3">
    <name type="scientific">Pristionchus fissidentatus</name>
    <dbReference type="NCBI Taxonomy" id="1538716"/>
    <lineage>
        <taxon>Eukaryota</taxon>
        <taxon>Metazoa</taxon>
        <taxon>Ecdysozoa</taxon>
        <taxon>Nematoda</taxon>
        <taxon>Chromadorea</taxon>
        <taxon>Rhabditida</taxon>
        <taxon>Rhabditina</taxon>
        <taxon>Diplogasteromorpha</taxon>
        <taxon>Diplogasteroidea</taxon>
        <taxon>Neodiplogasteridae</taxon>
        <taxon>Pristionchus</taxon>
    </lineage>
</organism>
<reference evidence="2" key="1">
    <citation type="submission" date="2023-10" db="EMBL/GenBank/DDBJ databases">
        <title>Genome assembly of Pristionchus species.</title>
        <authorList>
            <person name="Yoshida K."/>
            <person name="Sommer R.J."/>
        </authorList>
    </citation>
    <scope>NUCLEOTIDE SEQUENCE</scope>
    <source>
        <strain evidence="2">RS5133</strain>
    </source>
</reference>
<name>A0AAV5VLJ3_9BILA</name>